<name>K4QW08_STRDJ</name>
<gene>
    <name evidence="1" type="ORF">BN159_0626</name>
</gene>
<reference evidence="1 2" key="1">
    <citation type="journal article" date="2012" name="J. Bacteriol.">
        <title>Genome sequence of the bacterium Streptomyces davawensis JCM 4913 and heterologous production of the unique antibiotic roseoflavin.</title>
        <authorList>
            <person name="Jankowitsch F."/>
            <person name="Schwarz J."/>
            <person name="Ruckert C."/>
            <person name="Gust B."/>
            <person name="Szczepanowski R."/>
            <person name="Blom J."/>
            <person name="Pelzer S."/>
            <person name="Kalinowski J."/>
            <person name="Mack M."/>
        </authorList>
    </citation>
    <scope>NUCLEOTIDE SEQUENCE [LARGE SCALE GENOMIC DNA]</scope>
    <source>
        <strain evidence="2">DSM 101723 / JCM 4913 / KCC S-0913 / 768</strain>
    </source>
</reference>
<dbReference type="EMBL" id="HE971709">
    <property type="protein sequence ID" value="CCK25005.1"/>
    <property type="molecule type" value="Genomic_DNA"/>
</dbReference>
<keyword evidence="2" id="KW-1185">Reference proteome</keyword>
<accession>K4QW08</accession>
<dbReference type="Proteomes" id="UP000008043">
    <property type="component" value="Chromosome"/>
</dbReference>
<proteinExistence type="predicted"/>
<organism evidence="1 2">
    <name type="scientific">Streptomyces davaonensis (strain DSM 101723 / JCM 4913 / KCC S-0913 / 768)</name>
    <dbReference type="NCBI Taxonomy" id="1214101"/>
    <lineage>
        <taxon>Bacteria</taxon>
        <taxon>Bacillati</taxon>
        <taxon>Actinomycetota</taxon>
        <taxon>Actinomycetes</taxon>
        <taxon>Kitasatosporales</taxon>
        <taxon>Streptomycetaceae</taxon>
        <taxon>Streptomyces</taxon>
    </lineage>
</organism>
<dbReference type="KEGG" id="sdv:BN159_0626"/>
<dbReference type="HOGENOM" id="CLU_2883835_0_0_11"/>
<protein>
    <submittedName>
        <fullName evidence="1">Uncharacterized protein</fullName>
    </submittedName>
</protein>
<dbReference type="AlphaFoldDB" id="K4QW08"/>
<evidence type="ECO:0000313" key="1">
    <source>
        <dbReference type="EMBL" id="CCK25005.1"/>
    </source>
</evidence>
<sequence length="63" mass="6375">MPGRGAGVEVGGGVLVAHLAGEVGEAEVGGYERGLVVDGRCETLVGLLHCDVGQVDECAHAFR</sequence>
<evidence type="ECO:0000313" key="2">
    <source>
        <dbReference type="Proteomes" id="UP000008043"/>
    </source>
</evidence>